<evidence type="ECO:0008006" key="3">
    <source>
        <dbReference type="Google" id="ProtNLM"/>
    </source>
</evidence>
<reference evidence="1 2" key="1">
    <citation type="submission" date="2024-06" db="EMBL/GenBank/DDBJ databases">
        <title>Genomic Encyclopedia of Type Strains, Phase IV (KMG-IV): sequencing the most valuable type-strain genomes for metagenomic binning, comparative biology and taxonomic classification.</title>
        <authorList>
            <person name="Goeker M."/>
        </authorList>
    </citation>
    <scope>NUCLEOTIDE SEQUENCE [LARGE SCALE GENOMIC DNA]</scope>
    <source>
        <strain evidence="1 2">DSM 23520</strain>
    </source>
</reference>
<sequence length="232" mass="26646">MNDEIVTMTYGDVTGDGIQDCVMIWGRRQTTIPFWKDLTLVVQDGVTGYVYSTPLDDHHGYEPVLWLGRLAEMQAEQIVVTIATGSSGATVNAYIYTIDQHHLRQLFSSDYYQKMYTYQVHYQDDYRVHLTSDRNNSIYSIDLSLRSSEYLDDIYDAEGQLKKPVQGWVNPMSGFYPVDYDRDGVYDLLVYQRIAGLYNADALGYVQNVLAWNGSMFELNQQFVSVYGHDKA</sequence>
<organism evidence="1 2">
    <name type="scientific">Alkalibacillus flavidus</name>
    <dbReference type="NCBI Taxonomy" id="546021"/>
    <lineage>
        <taxon>Bacteria</taxon>
        <taxon>Bacillati</taxon>
        <taxon>Bacillota</taxon>
        <taxon>Bacilli</taxon>
        <taxon>Bacillales</taxon>
        <taxon>Bacillaceae</taxon>
        <taxon>Alkalibacillus</taxon>
    </lineage>
</organism>
<dbReference type="EMBL" id="JBEPMX010000003">
    <property type="protein sequence ID" value="MET3682863.1"/>
    <property type="molecule type" value="Genomic_DNA"/>
</dbReference>
<evidence type="ECO:0000313" key="2">
    <source>
        <dbReference type="Proteomes" id="UP001549167"/>
    </source>
</evidence>
<proteinExistence type="predicted"/>
<gene>
    <name evidence="1" type="ORF">ABID56_000953</name>
</gene>
<protein>
    <recommendedName>
        <fullName evidence="3">VCBS repeat-containing protein</fullName>
    </recommendedName>
</protein>
<keyword evidence="2" id="KW-1185">Reference proteome</keyword>
<accession>A0ABV2KTF3</accession>
<evidence type="ECO:0000313" key="1">
    <source>
        <dbReference type="EMBL" id="MET3682863.1"/>
    </source>
</evidence>
<name>A0ABV2KTF3_9BACI</name>
<dbReference type="Proteomes" id="UP001549167">
    <property type="component" value="Unassembled WGS sequence"/>
</dbReference>
<dbReference type="RefSeq" id="WP_354219466.1">
    <property type="nucleotide sequence ID" value="NZ_JBEPMX010000003.1"/>
</dbReference>
<comment type="caution">
    <text evidence="1">The sequence shown here is derived from an EMBL/GenBank/DDBJ whole genome shotgun (WGS) entry which is preliminary data.</text>
</comment>